<keyword evidence="3" id="KW-1185">Reference proteome</keyword>
<dbReference type="EMBL" id="CAJPDT010000155">
    <property type="protein sequence ID" value="CAF9941713.1"/>
    <property type="molecule type" value="Genomic_DNA"/>
</dbReference>
<dbReference type="Proteomes" id="UP000664534">
    <property type="component" value="Unassembled WGS sequence"/>
</dbReference>
<evidence type="ECO:0000313" key="3">
    <source>
        <dbReference type="Proteomes" id="UP000664534"/>
    </source>
</evidence>
<dbReference type="AlphaFoldDB" id="A0A8H3J6M3"/>
<accession>A0A8H3J6M3</accession>
<protein>
    <submittedName>
        <fullName evidence="2">Uncharacterized protein</fullName>
    </submittedName>
</protein>
<name>A0A8H3J6M3_9LECA</name>
<dbReference type="OrthoDB" id="5347809at2759"/>
<evidence type="ECO:0000313" key="2">
    <source>
        <dbReference type="EMBL" id="CAF9941713.1"/>
    </source>
</evidence>
<sequence length="338" mass="37397">MNRETESRDVTPTENLLVLENNGHFSSRRVSKVYGKALLGAMATRTRSTPATDLHISFLPQHEPWTVENIRNAVQAVAPADNFLFIDDSRDIVSCRISSEYGVALLENLPQEAPQTQSVLSQQMDTQAGAITSNHGMVPEASQHPSGESHHPDSNASSSPHSMSGTPDNNLGILSDDILSSANRQPYDRDWMSKYGISEECLSGSKSKHKLDMLVRHGAVKVGDKLRVTYQQDGDPVIKIGEVLQSFKSGRLDLRIAPTGRDSDGILYDCKGPKDILSGMDKEFGMKHHARASEAWKVVDVVSVDGREIGSLWKIRLAYQVFSEQMEEWGVRNRQNSP</sequence>
<feature type="compositionally biased region" description="Polar residues" evidence="1">
    <location>
        <begin position="154"/>
        <end position="169"/>
    </location>
</feature>
<feature type="region of interest" description="Disordered" evidence="1">
    <location>
        <begin position="136"/>
        <end position="174"/>
    </location>
</feature>
<proteinExistence type="predicted"/>
<gene>
    <name evidence="2" type="ORF">IMSHALPRED_002861</name>
</gene>
<comment type="caution">
    <text evidence="2">The sequence shown here is derived from an EMBL/GenBank/DDBJ whole genome shotgun (WGS) entry which is preliminary data.</text>
</comment>
<reference evidence="2" key="1">
    <citation type="submission" date="2021-03" db="EMBL/GenBank/DDBJ databases">
        <authorList>
            <person name="Tagirdzhanova G."/>
        </authorList>
    </citation>
    <scope>NUCLEOTIDE SEQUENCE</scope>
</reference>
<organism evidence="2 3">
    <name type="scientific">Imshaugia aleurites</name>
    <dbReference type="NCBI Taxonomy" id="172621"/>
    <lineage>
        <taxon>Eukaryota</taxon>
        <taxon>Fungi</taxon>
        <taxon>Dikarya</taxon>
        <taxon>Ascomycota</taxon>
        <taxon>Pezizomycotina</taxon>
        <taxon>Lecanoromycetes</taxon>
        <taxon>OSLEUM clade</taxon>
        <taxon>Lecanoromycetidae</taxon>
        <taxon>Lecanorales</taxon>
        <taxon>Lecanorineae</taxon>
        <taxon>Parmeliaceae</taxon>
        <taxon>Imshaugia</taxon>
    </lineage>
</organism>
<evidence type="ECO:0000256" key="1">
    <source>
        <dbReference type="SAM" id="MobiDB-lite"/>
    </source>
</evidence>